<evidence type="ECO:0000259" key="6">
    <source>
        <dbReference type="SMART" id="SM01008"/>
    </source>
</evidence>
<evidence type="ECO:0000256" key="1">
    <source>
        <dbReference type="ARBA" id="ARBA00006849"/>
    </source>
</evidence>
<feature type="region of interest" description="Disordered" evidence="5">
    <location>
        <begin position="1"/>
        <end position="64"/>
    </location>
</feature>
<feature type="domain" description="Aldehyde oxidase/xanthine dehydrogenase a/b hammerhead" evidence="6">
    <location>
        <begin position="155"/>
        <end position="265"/>
    </location>
</feature>
<name>A0A7D7PPZ8_BETPL</name>
<reference evidence="7" key="1">
    <citation type="journal article" date="2020" name="J. Integr. Plant">
        <title>Betula platyphylla BpHOX2 transcription factor binds to different cis-acting elements and confers osmotic tolerance.</title>
        <authorList>
            <person name="Tan Z."/>
            <person name="Wen X."/>
            <person name="Wang Y."/>
        </authorList>
    </citation>
    <scope>NUCLEOTIDE SEQUENCE</scope>
    <source>
        <strain evidence="7">BPChr10G26199</strain>
    </source>
</reference>
<dbReference type="Gene3D" id="3.30.365.10">
    <property type="entry name" value="Aldehyde oxidase/xanthine dehydrogenase, molybdopterin binding domain"/>
    <property type="match status" value="4"/>
</dbReference>
<dbReference type="InterPro" id="IPR036856">
    <property type="entry name" value="Ald_Oxase/Xan_DH_a/b_sf"/>
</dbReference>
<dbReference type="Pfam" id="PF02738">
    <property type="entry name" value="MoCoBD_1"/>
    <property type="match status" value="1"/>
</dbReference>
<dbReference type="GO" id="GO:0005506">
    <property type="term" value="F:iron ion binding"/>
    <property type="evidence" value="ECO:0007669"/>
    <property type="project" value="InterPro"/>
</dbReference>
<dbReference type="PANTHER" id="PTHR11908:SF132">
    <property type="entry name" value="ALDEHYDE OXIDASE 1-RELATED"/>
    <property type="match status" value="1"/>
</dbReference>
<protein>
    <recommendedName>
        <fullName evidence="4">indole-3-acetaldehyde oxidase</fullName>
        <ecNumber evidence="4">1.2.3.7</ecNumber>
    </recommendedName>
</protein>
<dbReference type="InterPro" id="IPR008274">
    <property type="entry name" value="AldOxase/xan_DH_MoCoBD1"/>
</dbReference>
<dbReference type="InterPro" id="IPR000674">
    <property type="entry name" value="Ald_Oxase/Xan_DH_a/b"/>
</dbReference>
<dbReference type="EMBL" id="MT590740">
    <property type="protein sequence ID" value="QMS43719.1"/>
    <property type="molecule type" value="mRNA"/>
</dbReference>
<dbReference type="Pfam" id="PF01315">
    <property type="entry name" value="Ald_Xan_dh_C"/>
    <property type="match status" value="1"/>
</dbReference>
<sequence>MTLATADGSNCHRDHRNHHSTRRRPPQKSPIARLHRRHQLATVSHDDTKATRNRAQHGDDGDTTNDVIFRPVQSVFQPLQWCSSLVHVDSIQFSTLVDNLIMPLMLCSIEPSIGISLLHLRYIKAIWERFQHIYSGVENFTRLYEVCKLYVGLEQGEAIYVDDIPSPANCLYGSFICSTKPLARVKGIKFQPKPYPDGLAAVITYKDIPTGGENIGSKTIFGTEPLFAEELTECAGQRLAFVVADTQKHADMAIKCAVVDYDMENLEPPILSVEEAVKRSSLFEVPSFLYPKQVGDILEGMAEADQKIVSAEIKLGSQYYFYMETQTALAVPDEDNCMVVYSSSQVPEWTHIVIARCLGIPDHNVRVITRRVGGGFGGKAVKAMPVATACALAAHKLRRPVRIYLDRKTDMIMAGGRHPMKITYSVGFKSNGKITALQLDILIDAGLSADISPMMPHNVMGALKKYDWGALSFDIKVCKTNHSSKSAMRAPGEVQGSFIAEAVIEHVASVLSMEVDSVRSINLHTYNSLNLFYEGGADEPFEYTLPSIWDSLAASSRLCHRTEMVKEFNRDNKWRKRGISRIPIVHEVMLRPTPGKVSILHDGSIVVEVGGIELGQGLWTKVKQMAAFALSSIKCDGAGDLLDKVRVIQSDTLSLIQGGFTAGSTTSESSCEAVRLCCNILVERLRPLRERLQEQMDSIQWAMLIDQAHLQVVNLSASSYFVPDLTSMRYLNYGAAVEVNLLTGETTILQTDIIYDCGQSLNPAVDLGQIEGAFVQGIGFFMLEEYLTNSNGLVVVEGTWTYKIPTLDTIPKQFNVQVLNSGHHQKRVLSSKASGEPPLLLAASVHCATRAAIKEARKQLLSWSSQSGSTTNSTTFQLEVPATMPVVKELCGLESVERYLEWSMGTK</sequence>
<dbReference type="EC" id="1.2.3.7" evidence="4"/>
<accession>A0A7D7PPZ8</accession>
<dbReference type="SMART" id="SM01008">
    <property type="entry name" value="Ald_Xan_dh_C"/>
    <property type="match status" value="1"/>
</dbReference>
<proteinExistence type="evidence at transcript level"/>
<organism evidence="7">
    <name type="scientific">Betula platyphylla</name>
    <name type="common">Asian white birch</name>
    <dbReference type="NCBI Taxonomy" id="78630"/>
    <lineage>
        <taxon>Eukaryota</taxon>
        <taxon>Viridiplantae</taxon>
        <taxon>Streptophyta</taxon>
        <taxon>Embryophyta</taxon>
        <taxon>Tracheophyta</taxon>
        <taxon>Spermatophyta</taxon>
        <taxon>Magnoliopsida</taxon>
        <taxon>eudicotyledons</taxon>
        <taxon>Gunneridae</taxon>
        <taxon>Pentapetalae</taxon>
        <taxon>rosids</taxon>
        <taxon>fabids</taxon>
        <taxon>Fagales</taxon>
        <taxon>Betulaceae</taxon>
        <taxon>Betula</taxon>
    </lineage>
</organism>
<keyword evidence="2" id="KW-0500">Molybdenum</keyword>
<dbReference type="PANTHER" id="PTHR11908">
    <property type="entry name" value="XANTHINE DEHYDROGENASE"/>
    <property type="match status" value="1"/>
</dbReference>
<evidence type="ECO:0000256" key="5">
    <source>
        <dbReference type="SAM" id="MobiDB-lite"/>
    </source>
</evidence>
<dbReference type="Pfam" id="PF20256">
    <property type="entry name" value="MoCoBD_2"/>
    <property type="match status" value="1"/>
</dbReference>
<evidence type="ECO:0000313" key="7">
    <source>
        <dbReference type="EMBL" id="QMS43719.1"/>
    </source>
</evidence>
<keyword evidence="3" id="KW-0560">Oxidoreductase</keyword>
<dbReference type="Gene3D" id="3.90.1170.50">
    <property type="entry name" value="Aldehyde oxidase/xanthine dehydrogenase, a/b hammerhead"/>
    <property type="match status" value="1"/>
</dbReference>
<dbReference type="GO" id="GO:0050302">
    <property type="term" value="F:indole-3-acetaldehyde oxidase activity"/>
    <property type="evidence" value="ECO:0007669"/>
    <property type="project" value="UniProtKB-EC"/>
</dbReference>
<evidence type="ECO:0000256" key="4">
    <source>
        <dbReference type="ARBA" id="ARBA00067017"/>
    </source>
</evidence>
<feature type="compositionally biased region" description="Basic and acidic residues" evidence="5">
    <location>
        <begin position="44"/>
        <end position="60"/>
    </location>
</feature>
<dbReference type="FunFam" id="3.30.365.10:FF:000001">
    <property type="entry name" value="Xanthine dehydrogenase oxidase"/>
    <property type="match status" value="1"/>
</dbReference>
<feature type="compositionally biased region" description="Basic residues" evidence="5">
    <location>
        <begin position="13"/>
        <end position="26"/>
    </location>
</feature>
<dbReference type="AlphaFoldDB" id="A0A7D7PPZ8"/>
<evidence type="ECO:0000256" key="2">
    <source>
        <dbReference type="ARBA" id="ARBA00022505"/>
    </source>
</evidence>
<dbReference type="InterPro" id="IPR046867">
    <property type="entry name" value="AldOxase/xan_DH_MoCoBD2"/>
</dbReference>
<dbReference type="InterPro" id="IPR037165">
    <property type="entry name" value="AldOxase/xan_DH_Mopterin-bd_sf"/>
</dbReference>
<evidence type="ECO:0000256" key="3">
    <source>
        <dbReference type="ARBA" id="ARBA00023002"/>
    </source>
</evidence>
<dbReference type="SUPFAM" id="SSF56003">
    <property type="entry name" value="Molybdenum cofactor-binding domain"/>
    <property type="match status" value="1"/>
</dbReference>
<comment type="similarity">
    <text evidence="1">Belongs to the xanthine dehydrogenase family.</text>
</comment>
<dbReference type="InterPro" id="IPR016208">
    <property type="entry name" value="Ald_Oxase/xanthine_DH-like"/>
</dbReference>
<dbReference type="SUPFAM" id="SSF54665">
    <property type="entry name" value="CO dehydrogenase molybdoprotein N-domain-like"/>
    <property type="match status" value="1"/>
</dbReference>